<organism evidence="1 2">
    <name type="scientific">Halomarina oriensis</name>
    <dbReference type="NCBI Taxonomy" id="671145"/>
    <lineage>
        <taxon>Archaea</taxon>
        <taxon>Methanobacteriati</taxon>
        <taxon>Methanobacteriota</taxon>
        <taxon>Stenosarchaea group</taxon>
        <taxon>Halobacteria</taxon>
        <taxon>Halobacteriales</taxon>
        <taxon>Natronomonadaceae</taxon>
        <taxon>Halomarina</taxon>
    </lineage>
</organism>
<dbReference type="AlphaFoldDB" id="A0A6B0GIT8"/>
<comment type="caution">
    <text evidence="1">The sequence shown here is derived from an EMBL/GenBank/DDBJ whole genome shotgun (WGS) entry which is preliminary data.</text>
</comment>
<proteinExistence type="predicted"/>
<dbReference type="EMBL" id="WSZK01000015">
    <property type="protein sequence ID" value="MWG34796.1"/>
    <property type="molecule type" value="Genomic_DNA"/>
</dbReference>
<sequence length="49" mass="5381">MATAFDIDKRHAGRLLQAVADADTAPVVVEYRGTSRSSWNVYRRDGGEA</sequence>
<reference evidence="1 2" key="1">
    <citation type="submission" date="2019-12" db="EMBL/GenBank/DDBJ databases">
        <title>Halocatena pleomorpha gen. nov. sp. nov., an extremely halophilic archaeon of family Halobacteriaceae isolated from saltpan soil.</title>
        <authorList>
            <person name="Pal Y."/>
            <person name="Verma A."/>
            <person name="Krishnamurthi S."/>
            <person name="Kumar P."/>
        </authorList>
    </citation>
    <scope>NUCLEOTIDE SEQUENCE [LARGE SCALE GENOMIC DNA]</scope>
    <source>
        <strain evidence="1 2">JCM 16495</strain>
    </source>
</reference>
<gene>
    <name evidence="1" type="ORF">GQS65_09880</name>
</gene>
<evidence type="ECO:0000313" key="1">
    <source>
        <dbReference type="EMBL" id="MWG34796.1"/>
    </source>
</evidence>
<keyword evidence="2" id="KW-1185">Reference proteome</keyword>
<name>A0A6B0GIT8_9EURY</name>
<dbReference type="Proteomes" id="UP000451471">
    <property type="component" value="Unassembled WGS sequence"/>
</dbReference>
<accession>A0A6B0GIT8</accession>
<dbReference type="RefSeq" id="WP_158204435.1">
    <property type="nucleotide sequence ID" value="NZ_WSZK01000015.1"/>
</dbReference>
<protein>
    <submittedName>
        <fullName evidence="1">Uncharacterized protein</fullName>
    </submittedName>
</protein>
<evidence type="ECO:0000313" key="2">
    <source>
        <dbReference type="Proteomes" id="UP000451471"/>
    </source>
</evidence>